<dbReference type="GO" id="GO:0004657">
    <property type="term" value="F:proline dehydrogenase activity"/>
    <property type="evidence" value="ECO:0007669"/>
    <property type="project" value="UniProtKB-EC"/>
</dbReference>
<dbReference type="GO" id="GO:0071949">
    <property type="term" value="F:FAD binding"/>
    <property type="evidence" value="ECO:0007669"/>
    <property type="project" value="TreeGrafter"/>
</dbReference>
<evidence type="ECO:0000256" key="6">
    <source>
        <dbReference type="RuleBase" id="RU364054"/>
    </source>
</evidence>
<evidence type="ECO:0000256" key="5">
    <source>
        <dbReference type="ARBA" id="ARBA00023062"/>
    </source>
</evidence>
<dbReference type="Pfam" id="PF13499">
    <property type="entry name" value="EF-hand_7"/>
    <property type="match status" value="1"/>
</dbReference>
<evidence type="ECO:0000256" key="1">
    <source>
        <dbReference type="ARBA" id="ARBA00005869"/>
    </source>
</evidence>
<keyword evidence="3" id="KW-0106">Calcium</keyword>
<dbReference type="InterPro" id="IPR015659">
    <property type="entry name" value="Proline_oxidase"/>
</dbReference>
<evidence type="ECO:0000256" key="2">
    <source>
        <dbReference type="ARBA" id="ARBA00012695"/>
    </source>
</evidence>
<evidence type="ECO:0000256" key="3">
    <source>
        <dbReference type="ARBA" id="ARBA00022837"/>
    </source>
</evidence>
<keyword evidence="6" id="KW-0285">Flavoprotein</keyword>
<dbReference type="PROSITE" id="PS00018">
    <property type="entry name" value="EF_HAND_1"/>
    <property type="match status" value="1"/>
</dbReference>
<organism evidence="8">
    <name type="scientific">Hemiselmis andersenii</name>
    <name type="common">Cryptophyte alga</name>
    <dbReference type="NCBI Taxonomy" id="464988"/>
    <lineage>
        <taxon>Eukaryota</taxon>
        <taxon>Cryptophyceae</taxon>
        <taxon>Cryptomonadales</taxon>
        <taxon>Hemiselmidaceae</taxon>
        <taxon>Hemiselmis</taxon>
    </lineage>
</organism>
<evidence type="ECO:0000256" key="4">
    <source>
        <dbReference type="ARBA" id="ARBA00023002"/>
    </source>
</evidence>
<keyword evidence="5 6" id="KW-0642">Proline metabolism</keyword>
<keyword evidence="6" id="KW-0274">FAD</keyword>
<dbReference type="PANTHER" id="PTHR13914">
    <property type="entry name" value="PROLINE OXIDASE"/>
    <property type="match status" value="1"/>
</dbReference>
<dbReference type="SUPFAM" id="SSF47473">
    <property type="entry name" value="EF-hand"/>
    <property type="match status" value="1"/>
</dbReference>
<name>A0A6T8K9X6_HEMAN</name>
<keyword evidence="4 6" id="KW-0560">Oxidoreductase</keyword>
<dbReference type="InterPro" id="IPR018247">
    <property type="entry name" value="EF_Hand_1_Ca_BS"/>
</dbReference>
<dbReference type="GO" id="GO:0010133">
    <property type="term" value="P:L-proline catabolic process to L-glutamate"/>
    <property type="evidence" value="ECO:0007669"/>
    <property type="project" value="TreeGrafter"/>
</dbReference>
<dbReference type="InterPro" id="IPR011992">
    <property type="entry name" value="EF-hand-dom_pair"/>
</dbReference>
<proteinExistence type="inferred from homology"/>
<reference evidence="8" key="1">
    <citation type="submission" date="2021-01" db="EMBL/GenBank/DDBJ databases">
        <authorList>
            <person name="Corre E."/>
            <person name="Pelletier E."/>
            <person name="Niang G."/>
            <person name="Scheremetjew M."/>
            <person name="Finn R."/>
            <person name="Kale V."/>
            <person name="Holt S."/>
            <person name="Cochrane G."/>
            <person name="Meng A."/>
            <person name="Brown T."/>
            <person name="Cohen L."/>
        </authorList>
    </citation>
    <scope>NUCLEOTIDE SEQUENCE</scope>
    <source>
        <strain evidence="8">CCMP441</strain>
    </source>
</reference>
<comment type="catalytic activity">
    <reaction evidence="6">
        <text>L-proline + a quinone = (S)-1-pyrroline-5-carboxylate + a quinol + H(+)</text>
        <dbReference type="Rhea" id="RHEA:23784"/>
        <dbReference type="ChEBI" id="CHEBI:15378"/>
        <dbReference type="ChEBI" id="CHEBI:17388"/>
        <dbReference type="ChEBI" id="CHEBI:24646"/>
        <dbReference type="ChEBI" id="CHEBI:60039"/>
        <dbReference type="ChEBI" id="CHEBI:132124"/>
        <dbReference type="EC" id="1.5.5.2"/>
    </reaction>
</comment>
<comment type="cofactor">
    <cofactor evidence="6">
        <name>FAD</name>
        <dbReference type="ChEBI" id="CHEBI:57692"/>
    </cofactor>
</comment>
<dbReference type="EC" id="1.5.5.2" evidence="2 6"/>
<dbReference type="GO" id="GO:0005739">
    <property type="term" value="C:mitochondrion"/>
    <property type="evidence" value="ECO:0007669"/>
    <property type="project" value="TreeGrafter"/>
</dbReference>
<comment type="similarity">
    <text evidence="1 6">Belongs to the proline oxidase family.</text>
</comment>
<dbReference type="AlphaFoldDB" id="A0A6T8K9X6"/>
<dbReference type="CDD" id="cd00051">
    <property type="entry name" value="EFh"/>
    <property type="match status" value="1"/>
</dbReference>
<dbReference type="PANTHER" id="PTHR13914:SF0">
    <property type="entry name" value="PROLINE DEHYDROGENASE 1, MITOCHONDRIAL"/>
    <property type="match status" value="1"/>
</dbReference>
<dbReference type="PROSITE" id="PS50222">
    <property type="entry name" value="EF_HAND_2"/>
    <property type="match status" value="2"/>
</dbReference>
<dbReference type="InterPro" id="IPR029041">
    <property type="entry name" value="FAD-linked_oxidoreductase-like"/>
</dbReference>
<protein>
    <recommendedName>
        <fullName evidence="2 6">Proline dehydrogenase</fullName>
        <ecNumber evidence="2 6">1.5.5.2</ecNumber>
    </recommendedName>
</protein>
<accession>A0A6T8K9X6</accession>
<dbReference type="GO" id="GO:0005509">
    <property type="term" value="F:calcium ion binding"/>
    <property type="evidence" value="ECO:0007669"/>
    <property type="project" value="InterPro"/>
</dbReference>
<feature type="domain" description="EF-hand" evidence="7">
    <location>
        <begin position="51"/>
        <end position="86"/>
    </location>
</feature>
<evidence type="ECO:0000313" key="8">
    <source>
        <dbReference type="EMBL" id="CAD8743460.1"/>
    </source>
</evidence>
<dbReference type="Gene3D" id="3.20.20.220">
    <property type="match status" value="1"/>
</dbReference>
<sequence length="382" mass="42229">MTAFGQPALLERTSQVLAALEVAFTRLDTKASGTLTTKEVEDGLRLMGAELTDEQMGALIDRMDFDRNGVIDRTEFLDTLTPLDPATAPLFTAAISPLYLKMDDHLDALEEEEVQQLTSMVKRVSRVAAKANELGVSLMIDAEQTYMQPAIDQVALSLMRTYNMERAVILNTYQCYLKDSFVRVRADINRSDFYGFVFGAKIVRGAYMVQERKRAGERGYPDPIQQDLESTHRNYDAVAAYILSHKASGLHPPPGGCTSDDAARGRRAKALLMVATHNENSVRATVGLMRSMGIEKDGGVCFGQLRGMCDHVSLSLGNHGFWVYKYVPYGPVREVMPYLLRRAEENSSMMAGAGKERGMIWKELRSRLTSAPPSVGNPAAAN</sequence>
<dbReference type="SUPFAM" id="SSF51730">
    <property type="entry name" value="FAD-linked oxidoreductase"/>
    <property type="match status" value="1"/>
</dbReference>
<dbReference type="InterPro" id="IPR002048">
    <property type="entry name" value="EF_hand_dom"/>
</dbReference>
<comment type="function">
    <text evidence="6">Converts proline to delta-1-pyrroline-5-carboxylate.</text>
</comment>
<dbReference type="EMBL" id="HBFK01016149">
    <property type="protein sequence ID" value="CAD8743460.1"/>
    <property type="molecule type" value="Transcribed_RNA"/>
</dbReference>
<evidence type="ECO:0000259" key="7">
    <source>
        <dbReference type="PROSITE" id="PS50222"/>
    </source>
</evidence>
<dbReference type="Pfam" id="PF01619">
    <property type="entry name" value="Pro_dh"/>
    <property type="match status" value="1"/>
</dbReference>
<dbReference type="InterPro" id="IPR002872">
    <property type="entry name" value="Proline_DH_dom"/>
</dbReference>
<feature type="domain" description="EF-hand" evidence="7">
    <location>
        <begin position="15"/>
        <end position="50"/>
    </location>
</feature>
<gene>
    <name evidence="8" type="ORF">HAND1043_LOCUS9955</name>
</gene>